<dbReference type="Pfam" id="PF10949">
    <property type="entry name" value="DUF2777"/>
    <property type="match status" value="1"/>
</dbReference>
<evidence type="ECO:0000313" key="1">
    <source>
        <dbReference type="EMBL" id="EHL78438.1"/>
    </source>
</evidence>
<accession>G9QK76</accession>
<sequence length="186" mass="22229">MGKWDRNQLLEQQIRSYQQGVVEYIRQEWIFFDDESDEAINLELFEQKEVQLYRQHQWIHGILTADGAVQTESKLIMLHDSDQLRIKKSLVYSLELLLDELNDDAFLHFLSGLNSMQFSIYDCIYCYNHLAFLNRNDIRQGTNFIIFDNGDQICSVHHHFSYMEKRSDRFELTINTGKRIILEKLE</sequence>
<comment type="caution">
    <text evidence="1">The sequence shown here is derived from an EMBL/GenBank/DDBJ whole genome shotgun (WGS) entry which is preliminary data.</text>
</comment>
<dbReference type="InterPro" id="IPR024488">
    <property type="entry name" value="DUF2777"/>
</dbReference>
<gene>
    <name evidence="1" type="ORF">HMPREF1015_01615</name>
</gene>
<keyword evidence="2" id="KW-1185">Reference proteome</keyword>
<organism evidence="1 2">
    <name type="scientific">Bacillus smithii 7_3_47FAA</name>
    <dbReference type="NCBI Taxonomy" id="665952"/>
    <lineage>
        <taxon>Bacteria</taxon>
        <taxon>Bacillati</taxon>
        <taxon>Bacillota</taxon>
        <taxon>Bacilli</taxon>
        <taxon>Bacillales</taxon>
        <taxon>Bacillaceae</taxon>
        <taxon>Bacillus</taxon>
    </lineage>
</organism>
<dbReference type="EMBL" id="ACWF01000069">
    <property type="protein sequence ID" value="EHL78438.1"/>
    <property type="molecule type" value="Genomic_DNA"/>
</dbReference>
<proteinExistence type="predicted"/>
<dbReference type="RefSeq" id="WP_003353716.1">
    <property type="nucleotide sequence ID" value="NZ_JH414748.1"/>
</dbReference>
<dbReference type="PATRIC" id="fig|665952.3.peg.1404"/>
<evidence type="ECO:0000313" key="2">
    <source>
        <dbReference type="Proteomes" id="UP000011747"/>
    </source>
</evidence>
<name>G9QK76_9BACI</name>
<reference evidence="1 2" key="1">
    <citation type="submission" date="2011-09" db="EMBL/GenBank/DDBJ databases">
        <title>The Genome Sequence of Bacillus smithii 7_3_47FAA.</title>
        <authorList>
            <consortium name="The Broad Institute Genome Sequencing Platform"/>
            <person name="Earl A."/>
            <person name="Ward D."/>
            <person name="Feldgarden M."/>
            <person name="Gevers D."/>
            <person name="Daigneault M."/>
            <person name="Strauss J."/>
            <person name="Allen-Vercoe E."/>
            <person name="Young S.K."/>
            <person name="Zeng Q."/>
            <person name="Gargeya S."/>
            <person name="Fitzgerald M."/>
            <person name="Haas B."/>
            <person name="Abouelleil A."/>
            <person name="Alvarado L."/>
            <person name="Arachchi H.M."/>
            <person name="Berlin A."/>
            <person name="Brown A."/>
            <person name="Chapman S.B."/>
            <person name="Chen Z."/>
            <person name="Dunbar C."/>
            <person name="Freedman E."/>
            <person name="Gearin G."/>
            <person name="Goldberg J."/>
            <person name="Griggs A."/>
            <person name="Gujja S."/>
            <person name="Heiman D."/>
            <person name="Howarth C."/>
            <person name="Larson L."/>
            <person name="Lui A."/>
            <person name="MacDonald P.J.P."/>
            <person name="Montmayeur A."/>
            <person name="Murphy C."/>
            <person name="Neiman D."/>
            <person name="Pearson M."/>
            <person name="Priest M."/>
            <person name="Roberts A."/>
            <person name="Saif S."/>
            <person name="Shea T."/>
            <person name="Shenoy N."/>
            <person name="Sisk P."/>
            <person name="Stolte C."/>
            <person name="Sykes S."/>
            <person name="Wortman J."/>
            <person name="Nusbaum C."/>
            <person name="Birren B."/>
        </authorList>
    </citation>
    <scope>NUCLEOTIDE SEQUENCE [LARGE SCALE GENOMIC DNA]</scope>
    <source>
        <strain evidence="1 2">7_3_47FAA</strain>
    </source>
</reference>
<dbReference type="Proteomes" id="UP000011747">
    <property type="component" value="Unassembled WGS sequence"/>
</dbReference>
<dbReference type="AlphaFoldDB" id="G9QK76"/>
<protein>
    <recommendedName>
        <fullName evidence="3">DUF2777 domain-containing protein</fullName>
    </recommendedName>
</protein>
<evidence type="ECO:0008006" key="3">
    <source>
        <dbReference type="Google" id="ProtNLM"/>
    </source>
</evidence>
<dbReference type="HOGENOM" id="CLU_127026_0_0_9"/>